<evidence type="ECO:0000313" key="1">
    <source>
        <dbReference type="EMBL" id="MBP1853468.1"/>
    </source>
</evidence>
<protein>
    <submittedName>
        <fullName evidence="1">Uncharacterized protein</fullName>
    </submittedName>
</protein>
<evidence type="ECO:0000313" key="2">
    <source>
        <dbReference type="Proteomes" id="UP000759443"/>
    </source>
</evidence>
<comment type="caution">
    <text evidence="1">The sequence shown here is derived from an EMBL/GenBank/DDBJ whole genome shotgun (WGS) entry which is preliminary data.</text>
</comment>
<gene>
    <name evidence="1" type="ORF">J2Z17_004929</name>
</gene>
<reference evidence="1 2" key="1">
    <citation type="submission" date="2021-03" db="EMBL/GenBank/DDBJ databases">
        <title>Genomic Encyclopedia of Type Strains, Phase IV (KMG-IV): sequencing the most valuable type-strain genomes for metagenomic binning, comparative biology and taxonomic classification.</title>
        <authorList>
            <person name="Goeker M."/>
        </authorList>
    </citation>
    <scope>NUCLEOTIDE SEQUENCE [LARGE SCALE GENOMIC DNA]</scope>
    <source>
        <strain evidence="1 2">DSM 21600</strain>
    </source>
</reference>
<proteinExistence type="predicted"/>
<dbReference type="EMBL" id="JAGGJU010000018">
    <property type="protein sequence ID" value="MBP1853468.1"/>
    <property type="molecule type" value="Genomic_DNA"/>
</dbReference>
<name>A0ABS4E6C1_9HYPH</name>
<accession>A0ABS4E6C1</accession>
<keyword evidence="2" id="KW-1185">Reference proteome</keyword>
<organism evidence="1 2">
    <name type="scientific">Rhizobium halophytocola</name>
    <dbReference type="NCBI Taxonomy" id="735519"/>
    <lineage>
        <taxon>Bacteria</taxon>
        <taxon>Pseudomonadati</taxon>
        <taxon>Pseudomonadota</taxon>
        <taxon>Alphaproteobacteria</taxon>
        <taxon>Hyphomicrobiales</taxon>
        <taxon>Rhizobiaceae</taxon>
        <taxon>Rhizobium/Agrobacterium group</taxon>
        <taxon>Rhizobium</taxon>
    </lineage>
</organism>
<dbReference type="Proteomes" id="UP000759443">
    <property type="component" value="Unassembled WGS sequence"/>
</dbReference>
<sequence>MAICEQGLWRAAPIGGAGLQVIFFAVPCNTGNVAPL</sequence>